<keyword evidence="2" id="KW-1185">Reference proteome</keyword>
<evidence type="ECO:0000313" key="1">
    <source>
        <dbReference type="EMBL" id="KAJ7689465.1"/>
    </source>
</evidence>
<protein>
    <submittedName>
        <fullName evidence="1">Uncharacterized protein</fullName>
    </submittedName>
</protein>
<evidence type="ECO:0000313" key="2">
    <source>
        <dbReference type="Proteomes" id="UP001221757"/>
    </source>
</evidence>
<accession>A0AAD7DG52</accession>
<gene>
    <name evidence="1" type="ORF">B0H17DRAFT_1135047</name>
</gene>
<name>A0AAD7DG52_MYCRO</name>
<sequence length="313" mass="35167">MAALHAGHPERVDYEWEEKLKALRDCKRILEEVDTRGFPVDAQTWCFMLWAFGRQVPVADRTPAMELAVNEFYMTDWHALLLGKLCMDYPSWRRSALQDNPTIKMQHAAQRDGGWKSCSLNGTPFDPAARFMPMRWGEDSLATINLNVVVTAFAHMGVSVSMIDDAFAFGEKWLQQWSERTSPLPEWTNTEINSLRQAADGISRPPGFNANHTDDLFPWPPVLPWMLSADTVAAFQLANYRHPELAGMRLQPNSVVQARIASGMWGNPPENKGVIPHLNPFLPGNKERFKAARIRAAPVPTAGLTPSFTPVSN</sequence>
<dbReference type="EMBL" id="JARKIE010000072">
    <property type="protein sequence ID" value="KAJ7689465.1"/>
    <property type="molecule type" value="Genomic_DNA"/>
</dbReference>
<reference evidence="1" key="1">
    <citation type="submission" date="2023-03" db="EMBL/GenBank/DDBJ databases">
        <title>Massive genome expansion in bonnet fungi (Mycena s.s.) driven by repeated elements and novel gene families across ecological guilds.</title>
        <authorList>
            <consortium name="Lawrence Berkeley National Laboratory"/>
            <person name="Harder C.B."/>
            <person name="Miyauchi S."/>
            <person name="Viragh M."/>
            <person name="Kuo A."/>
            <person name="Thoen E."/>
            <person name="Andreopoulos B."/>
            <person name="Lu D."/>
            <person name="Skrede I."/>
            <person name="Drula E."/>
            <person name="Henrissat B."/>
            <person name="Morin E."/>
            <person name="Kohler A."/>
            <person name="Barry K."/>
            <person name="LaButti K."/>
            <person name="Morin E."/>
            <person name="Salamov A."/>
            <person name="Lipzen A."/>
            <person name="Mereny Z."/>
            <person name="Hegedus B."/>
            <person name="Baldrian P."/>
            <person name="Stursova M."/>
            <person name="Weitz H."/>
            <person name="Taylor A."/>
            <person name="Grigoriev I.V."/>
            <person name="Nagy L.G."/>
            <person name="Martin F."/>
            <person name="Kauserud H."/>
        </authorList>
    </citation>
    <scope>NUCLEOTIDE SEQUENCE</scope>
    <source>
        <strain evidence="1">CBHHK067</strain>
    </source>
</reference>
<organism evidence="1 2">
    <name type="scientific">Mycena rosella</name>
    <name type="common">Pink bonnet</name>
    <name type="synonym">Agaricus rosellus</name>
    <dbReference type="NCBI Taxonomy" id="1033263"/>
    <lineage>
        <taxon>Eukaryota</taxon>
        <taxon>Fungi</taxon>
        <taxon>Dikarya</taxon>
        <taxon>Basidiomycota</taxon>
        <taxon>Agaricomycotina</taxon>
        <taxon>Agaricomycetes</taxon>
        <taxon>Agaricomycetidae</taxon>
        <taxon>Agaricales</taxon>
        <taxon>Marasmiineae</taxon>
        <taxon>Mycenaceae</taxon>
        <taxon>Mycena</taxon>
    </lineage>
</organism>
<dbReference type="AlphaFoldDB" id="A0AAD7DG52"/>
<proteinExistence type="predicted"/>
<dbReference type="Proteomes" id="UP001221757">
    <property type="component" value="Unassembled WGS sequence"/>
</dbReference>
<comment type="caution">
    <text evidence="1">The sequence shown here is derived from an EMBL/GenBank/DDBJ whole genome shotgun (WGS) entry which is preliminary data.</text>
</comment>